<dbReference type="Proteomes" id="UP001500326">
    <property type="component" value="Unassembled WGS sequence"/>
</dbReference>
<sequence length="113" mass="12419">MAADPLLFSYGTLQNPDVQLEIFGRVVEAEDDVLPGHRVDYAEIEDARIIDLSGASVHPIVRATGNQLDKVVGKVLRVTEDELDASDEYEVSIYRRASVVLASGRSAWVYVAD</sequence>
<dbReference type="InterPro" id="IPR013024">
    <property type="entry name" value="GGCT-like"/>
</dbReference>
<feature type="domain" description="Gamma-glutamylcyclotransferase AIG2-like" evidence="1">
    <location>
        <begin position="7"/>
        <end position="112"/>
    </location>
</feature>
<reference evidence="3" key="1">
    <citation type="journal article" date="2019" name="Int. J. Syst. Evol. Microbiol.">
        <title>The Global Catalogue of Microorganisms (GCM) 10K type strain sequencing project: providing services to taxonomists for standard genome sequencing and annotation.</title>
        <authorList>
            <consortium name="The Broad Institute Genomics Platform"/>
            <consortium name="The Broad Institute Genome Sequencing Center for Infectious Disease"/>
            <person name="Wu L."/>
            <person name="Ma J."/>
        </authorList>
    </citation>
    <scope>NUCLEOTIDE SEQUENCE [LARGE SCALE GENOMIC DNA]</scope>
    <source>
        <strain evidence="3">JCM 14902</strain>
    </source>
</reference>
<dbReference type="InterPro" id="IPR036568">
    <property type="entry name" value="GGCT-like_sf"/>
</dbReference>
<keyword evidence="3" id="KW-1185">Reference proteome</keyword>
<comment type="caution">
    <text evidence="2">The sequence shown here is derived from an EMBL/GenBank/DDBJ whole genome shotgun (WGS) entry which is preliminary data.</text>
</comment>
<protein>
    <submittedName>
        <fullName evidence="2">Gamma-glutamylcyclotransferase</fullName>
    </submittedName>
</protein>
<organism evidence="2 3">
    <name type="scientific">Microbacterium pumilum</name>
    <dbReference type="NCBI Taxonomy" id="344165"/>
    <lineage>
        <taxon>Bacteria</taxon>
        <taxon>Bacillati</taxon>
        <taxon>Actinomycetota</taxon>
        <taxon>Actinomycetes</taxon>
        <taxon>Micrococcales</taxon>
        <taxon>Microbacteriaceae</taxon>
        <taxon>Microbacterium</taxon>
    </lineage>
</organism>
<evidence type="ECO:0000313" key="2">
    <source>
        <dbReference type="EMBL" id="GAA1993945.1"/>
    </source>
</evidence>
<proteinExistence type="predicted"/>
<gene>
    <name evidence="2" type="ORF">GCM10009777_31990</name>
</gene>
<dbReference type="Pfam" id="PF06094">
    <property type="entry name" value="GGACT"/>
    <property type="match status" value="1"/>
</dbReference>
<accession>A0ABP5EBY1</accession>
<dbReference type="Gene3D" id="3.10.490.10">
    <property type="entry name" value="Gamma-glutamyl cyclotransferase-like"/>
    <property type="match status" value="1"/>
</dbReference>
<dbReference type="InterPro" id="IPR009288">
    <property type="entry name" value="AIG2-like_dom"/>
</dbReference>
<dbReference type="RefSeq" id="WP_344064495.1">
    <property type="nucleotide sequence ID" value="NZ_BAAAOH010000001.1"/>
</dbReference>
<dbReference type="EMBL" id="BAAAOH010000001">
    <property type="protein sequence ID" value="GAA1993945.1"/>
    <property type="molecule type" value="Genomic_DNA"/>
</dbReference>
<evidence type="ECO:0000259" key="1">
    <source>
        <dbReference type="Pfam" id="PF06094"/>
    </source>
</evidence>
<name>A0ABP5EBY1_9MICO</name>
<dbReference type="CDD" id="cd06661">
    <property type="entry name" value="GGCT_like"/>
    <property type="match status" value="1"/>
</dbReference>
<dbReference type="SUPFAM" id="SSF110857">
    <property type="entry name" value="Gamma-glutamyl cyclotransferase-like"/>
    <property type="match status" value="1"/>
</dbReference>
<evidence type="ECO:0000313" key="3">
    <source>
        <dbReference type="Proteomes" id="UP001500326"/>
    </source>
</evidence>